<dbReference type="PROSITE" id="PS50404">
    <property type="entry name" value="GST_NTER"/>
    <property type="match status" value="1"/>
</dbReference>
<dbReference type="Gene3D" id="3.40.30.10">
    <property type="entry name" value="Glutaredoxin"/>
    <property type="match status" value="1"/>
</dbReference>
<dbReference type="Gene3D" id="1.20.1050.10">
    <property type="match status" value="1"/>
</dbReference>
<proteinExistence type="predicted"/>
<dbReference type="InterPro" id="IPR004045">
    <property type="entry name" value="Glutathione_S-Trfase_N"/>
</dbReference>
<name>A0ABP0I392_9DINO</name>
<dbReference type="InterPro" id="IPR040079">
    <property type="entry name" value="Glutathione_S-Trfase"/>
</dbReference>
<dbReference type="Pfam" id="PF02798">
    <property type="entry name" value="GST_N"/>
    <property type="match status" value="1"/>
</dbReference>
<dbReference type="InterPro" id="IPR036249">
    <property type="entry name" value="Thioredoxin-like_sf"/>
</dbReference>
<dbReference type="EMBL" id="CAXAMM010002326">
    <property type="protein sequence ID" value="CAK8995754.1"/>
    <property type="molecule type" value="Genomic_DNA"/>
</dbReference>
<evidence type="ECO:0000259" key="1">
    <source>
        <dbReference type="PROSITE" id="PS50404"/>
    </source>
</evidence>
<dbReference type="PROSITE" id="PS50405">
    <property type="entry name" value="GST_CTER"/>
    <property type="match status" value="1"/>
</dbReference>
<dbReference type="InterPro" id="IPR004046">
    <property type="entry name" value="GST_C"/>
</dbReference>
<sequence length="210" mass="23091">MALKLTYFNFSGRAGTARIALKLAGQEFEDERIDFKELIKRKETGELPLGAVPVLTVGDSRPIAQHTAIIRFVARLTKLYPEDAFQALLVDELIESVDEVPRAMGSTFGLKGEELIKQRQALLEDGAAVNKVLKGLEKMCENVNKTGFVVGDSRTVADLAVWNSVGQLNCGNFDGFPLDTINQSNFPNLLKVYNAVAEDEAVPSPYDPKF</sequence>
<evidence type="ECO:0000313" key="3">
    <source>
        <dbReference type="EMBL" id="CAK8995754.1"/>
    </source>
</evidence>
<dbReference type="InterPro" id="IPR036282">
    <property type="entry name" value="Glutathione-S-Trfase_C_sf"/>
</dbReference>
<evidence type="ECO:0000259" key="2">
    <source>
        <dbReference type="PROSITE" id="PS50405"/>
    </source>
</evidence>
<dbReference type="Proteomes" id="UP001642464">
    <property type="component" value="Unassembled WGS sequence"/>
</dbReference>
<feature type="domain" description="GST N-terminal" evidence="1">
    <location>
        <begin position="1"/>
        <end position="81"/>
    </location>
</feature>
<dbReference type="PANTHER" id="PTHR11571">
    <property type="entry name" value="GLUTATHIONE S-TRANSFERASE"/>
    <property type="match status" value="1"/>
</dbReference>
<dbReference type="SUPFAM" id="SSF47616">
    <property type="entry name" value="GST C-terminal domain-like"/>
    <property type="match status" value="1"/>
</dbReference>
<dbReference type="SFLD" id="SFLDS00019">
    <property type="entry name" value="Glutathione_Transferase_(cytos"/>
    <property type="match status" value="1"/>
</dbReference>
<protein>
    <submittedName>
        <fullName evidence="3">Glutathione S-transferase class-mu 28 kDa isozyme (GST 28) (Sj28 antigen) (Sj28GST)</fullName>
    </submittedName>
</protein>
<dbReference type="Pfam" id="PF14497">
    <property type="entry name" value="GST_C_3"/>
    <property type="match status" value="1"/>
</dbReference>
<dbReference type="InterPro" id="IPR010987">
    <property type="entry name" value="Glutathione-S-Trfase_C-like"/>
</dbReference>
<dbReference type="CDD" id="cd03039">
    <property type="entry name" value="GST_N_Sigma_like"/>
    <property type="match status" value="1"/>
</dbReference>
<organism evidence="3 4">
    <name type="scientific">Durusdinium trenchii</name>
    <dbReference type="NCBI Taxonomy" id="1381693"/>
    <lineage>
        <taxon>Eukaryota</taxon>
        <taxon>Sar</taxon>
        <taxon>Alveolata</taxon>
        <taxon>Dinophyceae</taxon>
        <taxon>Suessiales</taxon>
        <taxon>Symbiodiniaceae</taxon>
        <taxon>Durusdinium</taxon>
    </lineage>
</organism>
<gene>
    <name evidence="3" type="ORF">SCF082_LOCUS4495</name>
</gene>
<dbReference type="SUPFAM" id="SSF52833">
    <property type="entry name" value="Thioredoxin-like"/>
    <property type="match status" value="1"/>
</dbReference>
<accession>A0ABP0I392</accession>
<dbReference type="InterPro" id="IPR050213">
    <property type="entry name" value="GST_superfamily"/>
</dbReference>
<feature type="domain" description="GST C-terminal" evidence="2">
    <location>
        <begin position="83"/>
        <end position="210"/>
    </location>
</feature>
<evidence type="ECO:0000313" key="4">
    <source>
        <dbReference type="Proteomes" id="UP001642464"/>
    </source>
</evidence>
<comment type="caution">
    <text evidence="3">The sequence shown here is derived from an EMBL/GenBank/DDBJ whole genome shotgun (WGS) entry which is preliminary data.</text>
</comment>
<keyword evidence="4" id="KW-1185">Reference proteome</keyword>
<dbReference type="PANTHER" id="PTHR11571:SF252">
    <property type="entry name" value="GLUTATHIONE S-TRANSFERASE"/>
    <property type="match status" value="1"/>
</dbReference>
<reference evidence="3 4" key="1">
    <citation type="submission" date="2024-02" db="EMBL/GenBank/DDBJ databases">
        <authorList>
            <person name="Chen Y."/>
            <person name="Shah S."/>
            <person name="Dougan E. K."/>
            <person name="Thang M."/>
            <person name="Chan C."/>
        </authorList>
    </citation>
    <scope>NUCLEOTIDE SEQUENCE [LARGE SCALE GENOMIC DNA]</scope>
</reference>